<sequence length="313" mass="34584">MAASRVPEGSPISALLSEYSGSTEIYVTHLDTTEVSGRKNHFLVLSALNTASTLLLLKRAYSGLSRYGIIFALGKLFGRSTSDAPVLGLPLAGHACLDLFVFLFLGPIISAFVTGPALLRFRHGFPQPEIVFRKPTISTLASILSLPADQRDTFLGDLLRRGVDPTEMKQPYYGMPWEEWEIDYRAMTAALKQADSGVIKADAWKLSVWMKMKEGWTVVDHGKKDDPQAFSGIMEKLYVKLAAMGKRHVFEQLIEVIQVKTVSKDGKPLPVTEEVDQIIADIFQRNEVDMDELTKGMGDGVPSFISSAKTRKS</sequence>
<keyword evidence="2" id="KW-1185">Reference proteome</keyword>
<dbReference type="Proteomes" id="UP000790709">
    <property type="component" value="Unassembled WGS sequence"/>
</dbReference>
<accession>A0ACB8BRJ1</accession>
<comment type="caution">
    <text evidence="1">The sequence shown here is derived from an EMBL/GenBank/DDBJ whole genome shotgun (WGS) entry which is preliminary data.</text>
</comment>
<reference evidence="1" key="1">
    <citation type="journal article" date="2021" name="New Phytol.">
        <title>Evolutionary innovations through gain and loss of genes in the ectomycorrhizal Boletales.</title>
        <authorList>
            <person name="Wu G."/>
            <person name="Miyauchi S."/>
            <person name="Morin E."/>
            <person name="Kuo A."/>
            <person name="Drula E."/>
            <person name="Varga T."/>
            <person name="Kohler A."/>
            <person name="Feng B."/>
            <person name="Cao Y."/>
            <person name="Lipzen A."/>
            <person name="Daum C."/>
            <person name="Hundley H."/>
            <person name="Pangilinan J."/>
            <person name="Johnson J."/>
            <person name="Barry K."/>
            <person name="LaButti K."/>
            <person name="Ng V."/>
            <person name="Ahrendt S."/>
            <person name="Min B."/>
            <person name="Choi I.G."/>
            <person name="Park H."/>
            <person name="Plett J.M."/>
            <person name="Magnuson J."/>
            <person name="Spatafora J.W."/>
            <person name="Nagy L.G."/>
            <person name="Henrissat B."/>
            <person name="Grigoriev I.V."/>
            <person name="Yang Z.L."/>
            <person name="Xu J."/>
            <person name="Martin F.M."/>
        </authorList>
    </citation>
    <scope>NUCLEOTIDE SEQUENCE</scope>
    <source>
        <strain evidence="1">KUC20120723A-06</strain>
    </source>
</reference>
<proteinExistence type="predicted"/>
<protein>
    <submittedName>
        <fullName evidence="1">Uncharacterized protein</fullName>
    </submittedName>
</protein>
<dbReference type="EMBL" id="MU266358">
    <property type="protein sequence ID" value="KAH7928024.1"/>
    <property type="molecule type" value="Genomic_DNA"/>
</dbReference>
<organism evidence="1 2">
    <name type="scientific">Leucogyrophana mollusca</name>
    <dbReference type="NCBI Taxonomy" id="85980"/>
    <lineage>
        <taxon>Eukaryota</taxon>
        <taxon>Fungi</taxon>
        <taxon>Dikarya</taxon>
        <taxon>Basidiomycota</taxon>
        <taxon>Agaricomycotina</taxon>
        <taxon>Agaricomycetes</taxon>
        <taxon>Agaricomycetidae</taxon>
        <taxon>Boletales</taxon>
        <taxon>Boletales incertae sedis</taxon>
        <taxon>Leucogyrophana</taxon>
    </lineage>
</organism>
<name>A0ACB8BRJ1_9AGAM</name>
<evidence type="ECO:0000313" key="2">
    <source>
        <dbReference type="Proteomes" id="UP000790709"/>
    </source>
</evidence>
<evidence type="ECO:0000313" key="1">
    <source>
        <dbReference type="EMBL" id="KAH7928024.1"/>
    </source>
</evidence>
<gene>
    <name evidence="1" type="ORF">BV22DRAFT_1126925</name>
</gene>